<protein>
    <submittedName>
        <fullName evidence="1">Uncharacterized protein</fullName>
    </submittedName>
</protein>
<sequence>MKPFVHITGLRHKKATIGGSKRVVLSGYQSHPLSNANEKEAFVAVVLVVLLLKHDTWEAIGVLLLGGDVLPKDDTGNGDNRVIVLGIRPRTSIKVGERHKFRRVEDDDDGGVGGWWRRFG</sequence>
<keyword evidence="2" id="KW-1185">Reference proteome</keyword>
<dbReference type="EMBL" id="JAYKXN010000003">
    <property type="protein sequence ID" value="KAK7302115.1"/>
    <property type="molecule type" value="Genomic_DNA"/>
</dbReference>
<reference evidence="1 2" key="1">
    <citation type="submission" date="2024-01" db="EMBL/GenBank/DDBJ databases">
        <title>The genomes of 5 underutilized Papilionoideae crops provide insights into root nodulation and disease resistance.</title>
        <authorList>
            <person name="Yuan L."/>
        </authorList>
    </citation>
    <scope>NUCLEOTIDE SEQUENCE [LARGE SCALE GENOMIC DNA]</scope>
    <source>
        <strain evidence="1">LY-2023</strain>
        <tissue evidence="1">Leaf</tissue>
    </source>
</reference>
<gene>
    <name evidence="1" type="ORF">RJT34_12995</name>
</gene>
<comment type="caution">
    <text evidence="1">The sequence shown here is derived from an EMBL/GenBank/DDBJ whole genome shotgun (WGS) entry which is preliminary data.</text>
</comment>
<accession>A0AAN9JMS0</accession>
<dbReference type="Proteomes" id="UP001359559">
    <property type="component" value="Unassembled WGS sequence"/>
</dbReference>
<dbReference type="AlphaFoldDB" id="A0AAN9JMS0"/>
<evidence type="ECO:0000313" key="1">
    <source>
        <dbReference type="EMBL" id="KAK7302115.1"/>
    </source>
</evidence>
<evidence type="ECO:0000313" key="2">
    <source>
        <dbReference type="Proteomes" id="UP001359559"/>
    </source>
</evidence>
<organism evidence="1 2">
    <name type="scientific">Clitoria ternatea</name>
    <name type="common">Butterfly pea</name>
    <dbReference type="NCBI Taxonomy" id="43366"/>
    <lineage>
        <taxon>Eukaryota</taxon>
        <taxon>Viridiplantae</taxon>
        <taxon>Streptophyta</taxon>
        <taxon>Embryophyta</taxon>
        <taxon>Tracheophyta</taxon>
        <taxon>Spermatophyta</taxon>
        <taxon>Magnoliopsida</taxon>
        <taxon>eudicotyledons</taxon>
        <taxon>Gunneridae</taxon>
        <taxon>Pentapetalae</taxon>
        <taxon>rosids</taxon>
        <taxon>fabids</taxon>
        <taxon>Fabales</taxon>
        <taxon>Fabaceae</taxon>
        <taxon>Papilionoideae</taxon>
        <taxon>50 kb inversion clade</taxon>
        <taxon>NPAAA clade</taxon>
        <taxon>indigoferoid/millettioid clade</taxon>
        <taxon>Phaseoleae</taxon>
        <taxon>Clitoria</taxon>
    </lineage>
</organism>
<proteinExistence type="predicted"/>
<name>A0AAN9JMS0_CLITE</name>